<dbReference type="AlphaFoldDB" id="A0AAJ0FGG1"/>
<dbReference type="CDD" id="cd03046">
    <property type="entry name" value="GST_N_GTT1_like"/>
    <property type="match status" value="1"/>
</dbReference>
<dbReference type="SUPFAM" id="SSF52833">
    <property type="entry name" value="Thioredoxin-like"/>
    <property type="match status" value="1"/>
</dbReference>
<dbReference type="InterPro" id="IPR036282">
    <property type="entry name" value="Glutathione-S-Trfase_C_sf"/>
</dbReference>
<sequence length="265" mass="29533">MASLEQPKIKLYWLNASRAQRILWLLEELNLTYELVVFHRDKDMFAPPELAKIHPLGKSPLVSIAAPGSTEELVLAESSFIVQYLCDHFAQGTNLVPKRYRPGHEGKVGGETEEWLRYQYFLNFSEGSLMPNMLISLVLSIFKGDKVPRVIRPVTGFVANKITAAFLDPSVKGQLAFLESQLATSPGGGNYLCGQHLTAADILISYPLLAARGRFAQLVVDGKKLSDAYPKLWAYVNRLTAEAAYKKAEDKIEEITGEKESLLPH</sequence>
<organism evidence="7 8">
    <name type="scientific">Phialemonium atrogriseum</name>
    <dbReference type="NCBI Taxonomy" id="1093897"/>
    <lineage>
        <taxon>Eukaryota</taxon>
        <taxon>Fungi</taxon>
        <taxon>Dikarya</taxon>
        <taxon>Ascomycota</taxon>
        <taxon>Pezizomycotina</taxon>
        <taxon>Sordariomycetes</taxon>
        <taxon>Sordariomycetidae</taxon>
        <taxon>Cephalothecales</taxon>
        <taxon>Cephalothecaceae</taxon>
        <taxon>Phialemonium</taxon>
    </lineage>
</organism>
<evidence type="ECO:0000313" key="8">
    <source>
        <dbReference type="Proteomes" id="UP001244011"/>
    </source>
</evidence>
<dbReference type="GeneID" id="85312478"/>
<dbReference type="GO" id="GO:0004602">
    <property type="term" value="F:glutathione peroxidase activity"/>
    <property type="evidence" value="ECO:0007669"/>
    <property type="project" value="UniProtKB-ARBA"/>
</dbReference>
<dbReference type="PROSITE" id="PS50405">
    <property type="entry name" value="GST_CTER"/>
    <property type="match status" value="1"/>
</dbReference>
<evidence type="ECO:0000259" key="6">
    <source>
        <dbReference type="PROSITE" id="PS50405"/>
    </source>
</evidence>
<dbReference type="GO" id="GO:0005737">
    <property type="term" value="C:cytoplasm"/>
    <property type="evidence" value="ECO:0007669"/>
    <property type="project" value="UniProtKB-ARBA"/>
</dbReference>
<dbReference type="PANTHER" id="PTHR44051:SF9">
    <property type="entry name" value="GLUTATHIONE S-TRANSFERASE 1"/>
    <property type="match status" value="1"/>
</dbReference>
<evidence type="ECO:0000256" key="1">
    <source>
        <dbReference type="ARBA" id="ARBA00007409"/>
    </source>
</evidence>
<dbReference type="EC" id="2.5.1.18" evidence="2"/>
<dbReference type="InterPro" id="IPR010987">
    <property type="entry name" value="Glutathione-S-Trfase_C-like"/>
</dbReference>
<dbReference type="FunFam" id="3.40.30.10:FF:000156">
    <property type="entry name" value="Glutathione S-transferase 1"/>
    <property type="match status" value="1"/>
</dbReference>
<dbReference type="InterPro" id="IPR004045">
    <property type="entry name" value="Glutathione_S-Trfase_N"/>
</dbReference>
<dbReference type="InterPro" id="IPR036249">
    <property type="entry name" value="Thioredoxin-like_sf"/>
</dbReference>
<dbReference type="Pfam" id="PF02798">
    <property type="entry name" value="GST_N"/>
    <property type="match status" value="1"/>
</dbReference>
<protein>
    <recommendedName>
        <fullName evidence="2">glutathione transferase</fullName>
        <ecNumber evidence="2">2.5.1.18</ecNumber>
    </recommendedName>
</protein>
<evidence type="ECO:0000256" key="3">
    <source>
        <dbReference type="ARBA" id="ARBA00022679"/>
    </source>
</evidence>
<gene>
    <name evidence="7" type="ORF">QBC33DRAFT_552267</name>
</gene>
<dbReference type="PANTHER" id="PTHR44051">
    <property type="entry name" value="GLUTATHIONE S-TRANSFERASE-RELATED"/>
    <property type="match status" value="1"/>
</dbReference>
<dbReference type="SFLD" id="SFLDS00019">
    <property type="entry name" value="Glutathione_Transferase_(cytos"/>
    <property type="match status" value="1"/>
</dbReference>
<dbReference type="EMBL" id="MU839039">
    <property type="protein sequence ID" value="KAK1762313.1"/>
    <property type="molecule type" value="Genomic_DNA"/>
</dbReference>
<dbReference type="PROSITE" id="PS50404">
    <property type="entry name" value="GST_NTER"/>
    <property type="match status" value="1"/>
</dbReference>
<name>A0AAJ0FGG1_9PEZI</name>
<comment type="similarity">
    <text evidence="1">Belongs to the GST superfamily.</text>
</comment>
<dbReference type="Pfam" id="PF13410">
    <property type="entry name" value="GST_C_2"/>
    <property type="match status" value="1"/>
</dbReference>
<evidence type="ECO:0000256" key="2">
    <source>
        <dbReference type="ARBA" id="ARBA00012452"/>
    </source>
</evidence>
<dbReference type="SUPFAM" id="SSF47616">
    <property type="entry name" value="GST C-terminal domain-like"/>
    <property type="match status" value="1"/>
</dbReference>
<dbReference type="Gene3D" id="1.20.1050.10">
    <property type="match status" value="1"/>
</dbReference>
<evidence type="ECO:0000256" key="4">
    <source>
        <dbReference type="ARBA" id="ARBA00047960"/>
    </source>
</evidence>
<keyword evidence="8" id="KW-1185">Reference proteome</keyword>
<dbReference type="Gene3D" id="3.40.30.10">
    <property type="entry name" value="Glutaredoxin"/>
    <property type="match status" value="1"/>
</dbReference>
<accession>A0AAJ0FGG1</accession>
<reference evidence="7" key="1">
    <citation type="submission" date="2023-06" db="EMBL/GenBank/DDBJ databases">
        <title>Genome-scale phylogeny and comparative genomics of the fungal order Sordariales.</title>
        <authorList>
            <consortium name="Lawrence Berkeley National Laboratory"/>
            <person name="Hensen N."/>
            <person name="Bonometti L."/>
            <person name="Westerberg I."/>
            <person name="Brannstrom I.O."/>
            <person name="Guillou S."/>
            <person name="Cros-Aarteil S."/>
            <person name="Calhoun S."/>
            <person name="Haridas S."/>
            <person name="Kuo A."/>
            <person name="Mondo S."/>
            <person name="Pangilinan J."/>
            <person name="Riley R."/>
            <person name="Labutti K."/>
            <person name="Andreopoulos B."/>
            <person name="Lipzen A."/>
            <person name="Chen C."/>
            <person name="Yanf M."/>
            <person name="Daum C."/>
            <person name="Ng V."/>
            <person name="Clum A."/>
            <person name="Steindorff A."/>
            <person name="Ohm R."/>
            <person name="Martin F."/>
            <person name="Silar P."/>
            <person name="Natvig D."/>
            <person name="Lalanne C."/>
            <person name="Gautier V."/>
            <person name="Ament-Velasquez S.L."/>
            <person name="Kruys A."/>
            <person name="Hutchinson M.I."/>
            <person name="Powell A.J."/>
            <person name="Barry K."/>
            <person name="Miller A.N."/>
            <person name="Grigoriev I.V."/>
            <person name="Debuchy R."/>
            <person name="Gladieux P."/>
            <person name="Thoren M.H."/>
            <person name="Johannesson H."/>
        </authorList>
    </citation>
    <scope>NUCLEOTIDE SEQUENCE</scope>
    <source>
        <strain evidence="7">8032-3</strain>
    </source>
</reference>
<feature type="domain" description="GST N-terminal" evidence="5">
    <location>
        <begin position="6"/>
        <end position="93"/>
    </location>
</feature>
<comment type="caution">
    <text evidence="7">The sequence shown here is derived from an EMBL/GenBank/DDBJ whole genome shotgun (WGS) entry which is preliminary data.</text>
</comment>
<comment type="catalytic activity">
    <reaction evidence="4">
        <text>RX + glutathione = an S-substituted glutathione + a halide anion + H(+)</text>
        <dbReference type="Rhea" id="RHEA:16437"/>
        <dbReference type="ChEBI" id="CHEBI:15378"/>
        <dbReference type="ChEBI" id="CHEBI:16042"/>
        <dbReference type="ChEBI" id="CHEBI:17792"/>
        <dbReference type="ChEBI" id="CHEBI:57925"/>
        <dbReference type="ChEBI" id="CHEBI:90779"/>
        <dbReference type="EC" id="2.5.1.18"/>
    </reaction>
</comment>
<dbReference type="RefSeq" id="XP_060278526.1">
    <property type="nucleotide sequence ID" value="XM_060429291.1"/>
</dbReference>
<evidence type="ECO:0000259" key="5">
    <source>
        <dbReference type="PROSITE" id="PS50404"/>
    </source>
</evidence>
<feature type="domain" description="GST C-terminal" evidence="6">
    <location>
        <begin position="111"/>
        <end position="263"/>
    </location>
</feature>
<keyword evidence="3" id="KW-0808">Transferase</keyword>
<evidence type="ECO:0000313" key="7">
    <source>
        <dbReference type="EMBL" id="KAK1762313.1"/>
    </source>
</evidence>
<dbReference type="SFLD" id="SFLDG00358">
    <property type="entry name" value="Main_(cytGST)"/>
    <property type="match status" value="1"/>
</dbReference>
<proteinExistence type="inferred from homology"/>
<dbReference type="InterPro" id="IPR040079">
    <property type="entry name" value="Glutathione_S-Trfase"/>
</dbReference>
<dbReference type="Proteomes" id="UP001244011">
    <property type="component" value="Unassembled WGS sequence"/>
</dbReference>
<dbReference type="GO" id="GO:0004364">
    <property type="term" value="F:glutathione transferase activity"/>
    <property type="evidence" value="ECO:0007669"/>
    <property type="project" value="UniProtKB-EC"/>
</dbReference>